<reference evidence="1" key="1">
    <citation type="submission" date="2019-06" db="EMBL/GenBank/DDBJ databases">
        <authorList>
            <person name="Zheng W."/>
        </authorList>
    </citation>
    <scope>NUCLEOTIDE SEQUENCE</scope>
    <source>
        <strain evidence="1">QDHG01</strain>
    </source>
</reference>
<evidence type="ECO:0008006" key="3">
    <source>
        <dbReference type="Google" id="ProtNLM"/>
    </source>
</evidence>
<accession>A0A8J8NYX5</accession>
<protein>
    <recommendedName>
        <fullName evidence="3">PH domain-containing protein</fullName>
    </recommendedName>
</protein>
<dbReference type="OrthoDB" id="323248at2759"/>
<dbReference type="AlphaFoldDB" id="A0A8J8NYX5"/>
<evidence type="ECO:0000313" key="2">
    <source>
        <dbReference type="Proteomes" id="UP000785679"/>
    </source>
</evidence>
<dbReference type="EMBL" id="RRYP01002892">
    <property type="protein sequence ID" value="TNV84331.1"/>
    <property type="molecule type" value="Genomic_DNA"/>
</dbReference>
<dbReference type="Proteomes" id="UP000785679">
    <property type="component" value="Unassembled WGS sequence"/>
</dbReference>
<proteinExistence type="predicted"/>
<name>A0A8J8NYX5_HALGN</name>
<keyword evidence="2" id="KW-1185">Reference proteome</keyword>
<sequence>MGNCAGTDDKGLQEIDLYLKKHHRGDIKPVRTPRQLPETETQAPTIATTVDQQPTIEESEAQLLVNVSNKLQKRNRIPKKQPIIEQKQVISYTITHLTADYGTDGRPRVRDPALPPPPMYELVDLFNPHEEILFQGELAKYKACIKPGFNIRWLVVTPNAVRYYKGRCNAVACCNRPLMAFPTKAIKDISIGCNIGKSLTSFEILLKDDFLDTYLRQDYEQAVLDYPQHTQHTNHTNQSIDHRVLATEPTQIAGRNNNNSTMVTPFKSFNASNVHEYSPYRSSFIKEHATSKITVQCKIRMANGDTRAMSAEEVKKRYMEQIEGNSAQSQTGFGKQAEWFVTNKRLIFAAKNADLMNEWVERLRTVIVE</sequence>
<organism evidence="1 2">
    <name type="scientific">Halteria grandinella</name>
    <dbReference type="NCBI Taxonomy" id="5974"/>
    <lineage>
        <taxon>Eukaryota</taxon>
        <taxon>Sar</taxon>
        <taxon>Alveolata</taxon>
        <taxon>Ciliophora</taxon>
        <taxon>Intramacronucleata</taxon>
        <taxon>Spirotrichea</taxon>
        <taxon>Stichotrichia</taxon>
        <taxon>Sporadotrichida</taxon>
        <taxon>Halteriidae</taxon>
        <taxon>Halteria</taxon>
    </lineage>
</organism>
<gene>
    <name evidence="1" type="ORF">FGO68_gene4974</name>
</gene>
<evidence type="ECO:0000313" key="1">
    <source>
        <dbReference type="EMBL" id="TNV84331.1"/>
    </source>
</evidence>
<comment type="caution">
    <text evidence="1">The sequence shown here is derived from an EMBL/GenBank/DDBJ whole genome shotgun (WGS) entry which is preliminary data.</text>
</comment>